<accession>K9XPS3</accession>
<dbReference type="eggNOG" id="COG0834">
    <property type="taxonomic scope" value="Bacteria"/>
</dbReference>
<gene>
    <name evidence="7" type="ordered locus">Sta7437_1030</name>
</gene>
<dbReference type="STRING" id="111780.Sta7437_1030"/>
<protein>
    <submittedName>
        <fullName evidence="7">Extracellular solute-binding protein family 3</fullName>
    </submittedName>
</protein>
<dbReference type="SUPFAM" id="SSF53850">
    <property type="entry name" value="Periplasmic binding protein-like II"/>
    <property type="match status" value="1"/>
</dbReference>
<dbReference type="PATRIC" id="fig|111780.3.peg.1073"/>
<dbReference type="PANTHER" id="PTHR30085">
    <property type="entry name" value="AMINO ACID ABC TRANSPORTER PERMEASE"/>
    <property type="match status" value="1"/>
</dbReference>
<dbReference type="SMART" id="SM00062">
    <property type="entry name" value="PBPb"/>
    <property type="match status" value="1"/>
</dbReference>
<feature type="compositionally biased region" description="Low complexity" evidence="4">
    <location>
        <begin position="30"/>
        <end position="50"/>
    </location>
</feature>
<feature type="signal peptide" evidence="5">
    <location>
        <begin position="1"/>
        <end position="25"/>
    </location>
</feature>
<dbReference type="EMBL" id="CP003653">
    <property type="protein sequence ID" value="AFZ34610.1"/>
    <property type="molecule type" value="Genomic_DNA"/>
</dbReference>
<comment type="similarity">
    <text evidence="1">Belongs to the bacterial solute-binding protein 3 family.</text>
</comment>
<feature type="domain" description="Solute-binding protein family 3/N-terminal" evidence="6">
    <location>
        <begin position="61"/>
        <end position="290"/>
    </location>
</feature>
<dbReference type="PANTHER" id="PTHR30085:SF7">
    <property type="entry name" value="AMINO-ACID ABC TRANSPORTER-BINDING PROTEIN YHDW-RELATED"/>
    <property type="match status" value="1"/>
</dbReference>
<dbReference type="KEGG" id="scs:Sta7437_1030"/>
<dbReference type="InterPro" id="IPR051455">
    <property type="entry name" value="Bact_solute-bind_prot3"/>
</dbReference>
<dbReference type="HOGENOM" id="CLU_019602_3_2_3"/>
<dbReference type="CDD" id="cd13692">
    <property type="entry name" value="PBP2_BztA"/>
    <property type="match status" value="1"/>
</dbReference>
<dbReference type="InterPro" id="IPR001638">
    <property type="entry name" value="Solute-binding_3/MltF_N"/>
</dbReference>
<dbReference type="Gene3D" id="3.40.190.10">
    <property type="entry name" value="Periplasmic binding protein-like II"/>
    <property type="match status" value="2"/>
</dbReference>
<dbReference type="Proteomes" id="UP000010473">
    <property type="component" value="Chromosome"/>
</dbReference>
<dbReference type="AlphaFoldDB" id="K9XPS3"/>
<evidence type="ECO:0000256" key="5">
    <source>
        <dbReference type="SAM" id="SignalP"/>
    </source>
</evidence>
<feature type="chain" id="PRO_5003937966" evidence="5">
    <location>
        <begin position="26"/>
        <end position="363"/>
    </location>
</feature>
<evidence type="ECO:0000313" key="8">
    <source>
        <dbReference type="Proteomes" id="UP000010473"/>
    </source>
</evidence>
<dbReference type="RefSeq" id="WP_015192283.1">
    <property type="nucleotide sequence ID" value="NC_019748.1"/>
</dbReference>
<evidence type="ECO:0000259" key="6">
    <source>
        <dbReference type="SMART" id="SM00062"/>
    </source>
</evidence>
<evidence type="ECO:0000256" key="4">
    <source>
        <dbReference type="SAM" id="MobiDB-lite"/>
    </source>
</evidence>
<reference evidence="8" key="1">
    <citation type="journal article" date="2013" name="Proc. Natl. Acad. Sci. U.S.A.">
        <title>Improving the coverage of the cyanobacterial phylum using diversity-driven genome sequencing.</title>
        <authorList>
            <person name="Shih P.M."/>
            <person name="Wu D."/>
            <person name="Latifi A."/>
            <person name="Axen S.D."/>
            <person name="Fewer D.P."/>
            <person name="Talla E."/>
            <person name="Calteau A."/>
            <person name="Cai F."/>
            <person name="Tandeau de Marsac N."/>
            <person name="Rippka R."/>
            <person name="Herdman M."/>
            <person name="Sivonen K."/>
            <person name="Coursin T."/>
            <person name="Laurent T."/>
            <person name="Goodwin L."/>
            <person name="Nolan M."/>
            <person name="Davenport K.W."/>
            <person name="Han C.S."/>
            <person name="Rubin E.M."/>
            <person name="Eisen J.A."/>
            <person name="Woyke T."/>
            <person name="Gugger M."/>
            <person name="Kerfeld C.A."/>
        </authorList>
    </citation>
    <scope>NUCLEOTIDE SEQUENCE [LARGE SCALE GENOMIC DNA]</scope>
    <source>
        <strain evidence="8">ATCC 29371 / PCC 7437</strain>
    </source>
</reference>
<sequence>MKNRQIKQWSSLLLISLLFSFLGGCETGESNPNSETQTNQSQSNNTTNTSSLLERVKSRGNLVCGVNGQLPGFSFVNENGEYSGMDADFCRAVASALFDDPTKVEFRDLSAQERFTAVQSGEVDLVSRNTTWTSSRDSANGMEFAPILFYDGQGVMVSKASKVQKLADLGNKSICVLSGTTTEQNLADQMRKLGLTYQPVVFDDVDALYVAYEQGRCQGVTSDRSQLTARRAVLAEPNNHIVLDEVVSKEPLAPMVANGDSRWSDAVKWITFALIQAEEFGINSQNISEFAATDNPEIKRFLGQEGNFGQDLGLPNDFAARIINHVGNYEEIYERNISQPFGLERGLNALWTDGGLLYSPPFR</sequence>
<evidence type="ECO:0000256" key="2">
    <source>
        <dbReference type="ARBA" id="ARBA00022448"/>
    </source>
</evidence>
<evidence type="ECO:0000256" key="3">
    <source>
        <dbReference type="ARBA" id="ARBA00022729"/>
    </source>
</evidence>
<keyword evidence="3 5" id="KW-0732">Signal</keyword>
<feature type="region of interest" description="Disordered" evidence="4">
    <location>
        <begin position="29"/>
        <end position="50"/>
    </location>
</feature>
<evidence type="ECO:0000313" key="7">
    <source>
        <dbReference type="EMBL" id="AFZ34610.1"/>
    </source>
</evidence>
<organism evidence="7 8">
    <name type="scientific">Stanieria cyanosphaera (strain ATCC 29371 / PCC 7437)</name>
    <dbReference type="NCBI Taxonomy" id="111780"/>
    <lineage>
        <taxon>Bacteria</taxon>
        <taxon>Bacillati</taxon>
        <taxon>Cyanobacteriota</taxon>
        <taxon>Cyanophyceae</taxon>
        <taxon>Pleurocapsales</taxon>
        <taxon>Dermocarpellaceae</taxon>
        <taxon>Stanieria</taxon>
    </lineage>
</organism>
<dbReference type="OrthoDB" id="115856at2"/>
<proteinExistence type="inferred from homology"/>
<dbReference type="PROSITE" id="PS51257">
    <property type="entry name" value="PROKAR_LIPOPROTEIN"/>
    <property type="match status" value="1"/>
</dbReference>
<keyword evidence="8" id="KW-1185">Reference proteome</keyword>
<keyword evidence="2" id="KW-0813">Transport</keyword>
<dbReference type="GO" id="GO:0006865">
    <property type="term" value="P:amino acid transport"/>
    <property type="evidence" value="ECO:0007669"/>
    <property type="project" value="TreeGrafter"/>
</dbReference>
<dbReference type="Pfam" id="PF00497">
    <property type="entry name" value="SBP_bac_3"/>
    <property type="match status" value="1"/>
</dbReference>
<evidence type="ECO:0000256" key="1">
    <source>
        <dbReference type="ARBA" id="ARBA00010333"/>
    </source>
</evidence>
<name>K9XPS3_STAC7</name>